<dbReference type="Pfam" id="PF11915">
    <property type="entry name" value="DUF3433"/>
    <property type="match status" value="1"/>
</dbReference>
<evidence type="ECO:0000313" key="2">
    <source>
        <dbReference type="EMBL" id="KAK1476448.1"/>
    </source>
</evidence>
<dbReference type="EMBL" id="MLFU01000163">
    <property type="protein sequence ID" value="KAK1476448.1"/>
    <property type="molecule type" value="Genomic_DNA"/>
</dbReference>
<evidence type="ECO:0000256" key="1">
    <source>
        <dbReference type="SAM" id="Phobius"/>
    </source>
</evidence>
<dbReference type="Proteomes" id="UP001227543">
    <property type="component" value="Unassembled WGS sequence"/>
</dbReference>
<comment type="caution">
    <text evidence="2">The sequence shown here is derived from an EMBL/GenBank/DDBJ whole genome shotgun (WGS) entry which is preliminary data.</text>
</comment>
<organism evidence="2 3">
    <name type="scientific">Colletotrichum tamarilloi</name>
    <dbReference type="NCBI Taxonomy" id="1209934"/>
    <lineage>
        <taxon>Eukaryota</taxon>
        <taxon>Fungi</taxon>
        <taxon>Dikarya</taxon>
        <taxon>Ascomycota</taxon>
        <taxon>Pezizomycotina</taxon>
        <taxon>Sordariomycetes</taxon>
        <taxon>Hypocreomycetidae</taxon>
        <taxon>Glomerellales</taxon>
        <taxon>Glomerellaceae</taxon>
        <taxon>Colletotrichum</taxon>
        <taxon>Colletotrichum acutatum species complex</taxon>
    </lineage>
</organism>
<keyword evidence="1" id="KW-0812">Transmembrane</keyword>
<evidence type="ECO:0000313" key="3">
    <source>
        <dbReference type="Proteomes" id="UP001227543"/>
    </source>
</evidence>
<dbReference type="GeneID" id="85415686"/>
<dbReference type="RefSeq" id="XP_060373960.1">
    <property type="nucleotide sequence ID" value="XM_060531448.1"/>
</dbReference>
<keyword evidence="3" id="KW-1185">Reference proteome</keyword>
<proteinExistence type="predicted"/>
<feature type="transmembrane region" description="Helical" evidence="1">
    <location>
        <begin position="945"/>
        <end position="966"/>
    </location>
</feature>
<feature type="transmembrane region" description="Helical" evidence="1">
    <location>
        <begin position="88"/>
        <end position="116"/>
    </location>
</feature>
<protein>
    <submittedName>
        <fullName evidence="2">Uncharacterized protein</fullName>
    </submittedName>
</protein>
<dbReference type="PANTHER" id="PTHR37544:SF1">
    <property type="entry name" value="PHOSPHORIBOSYLAMINOIMIDAZOLE-SUCCINOCARBOXAMIDE SYNTHASE"/>
    <property type="match status" value="1"/>
</dbReference>
<keyword evidence="1" id="KW-1133">Transmembrane helix</keyword>
<reference evidence="2 3" key="1">
    <citation type="submission" date="2016-10" db="EMBL/GenBank/DDBJ databases">
        <title>The genome sequence of Colletotrichum fioriniae PJ7.</title>
        <authorList>
            <person name="Baroncelli R."/>
        </authorList>
    </citation>
    <scope>NUCLEOTIDE SEQUENCE [LARGE SCALE GENOMIC DNA]</scope>
    <source>
        <strain evidence="2 3">Tom-12</strain>
    </source>
</reference>
<feature type="transmembrane region" description="Helical" evidence="1">
    <location>
        <begin position="589"/>
        <end position="610"/>
    </location>
</feature>
<sequence length="1075" mass="121711">MDRMNHLSTGDRLLQDLETSRQRPLRRRSTGDIRNDIDLLHTPTSQLLSTQDTESQDNSSGADSTPVQDEAWMAELTDGDRVSTWRPWWLRLIVLSNFSAVFLSFAIVLSIITWYSQAHGGMFEARMKGVEVICRFALTAKCDLDYTSMIFPTLLFRSLKHKHHFLFLVATVSLLFKIQIVLSPGLFRTADVEVGTNSTLLLTDVFSLPQNYTVNFEVTNTAWYVALNIRNFNVSYPFGATKEAAYQRFTKRGSEKSIFTATVEALFMDFQCLKLEKFKTVDRINQDSNDVEFVLDLQFEGCRTLPFHVFHVGEMTSRDLAYWIYNDTLSAEQRCSNIPQARQFIYLIASFNHLPMAGSHTVFPRQVSAVICGSDVRLSKAEISDNGTNPILKETKNISQQKLDVDIWAMIVKTFPTSEYDMNWRPDTNFAGMEDFTNPVWYWQHFNSGLRSVDSEPGLLNTTEVLYESVTGLASHLGILFGHYRMRQDHDTKTDLEIKHKSKRIIIHFPTAISMLGIFGLTVLISAHIIVRYERDSKPLHMDPATPIGSLVFLHDHPTVTSRILDLQDEGRLESWPRDSSVPYVMRPWIRIVFTVTSIGVSAGIVATFVTSQTQAGIGSPGGYCWFADKTMIQGLSKYDSNVCRLIIGKGEGDLPYPKGTYDNLIFPDITLPPIPSRNVSLEVEMAAASLEPHCTRVADETGGFKVARREISKETGSLTDYDADIYFDVTIPNGTVIKFNETVLFGNNKSIATQRFFALGNKISGTTTRLYLWGNWKVGSEEVTFVRAWHCDYSWKKTMMNVNMSVVNSELVIDQKRPPRPVQGSTEPWNPQFSFANYYADQSIWPDSSEDRDRSFDMDKEMMLVLKPYGPLELEALGDPSQENNVKTVITHNWAFLHAQIANKKNRLSLNESAISVILPPEGLPLIKAKLIDHSRRRLFQNPVATYLILVILCLVIIVHLLMLVPKAIKIRLGWKTELPNMDVEGLAPDGFNSISRLVTLLHSSNAIQHMPSQALPQDELLEQLEHLRFRFGWFERQADKTEHFTIGVEGDAGFVFLRGPKEGGEAEPKPASL</sequence>
<dbReference type="InterPro" id="IPR021840">
    <property type="entry name" value="DUF3433"/>
</dbReference>
<keyword evidence="1" id="KW-0472">Membrane</keyword>
<feature type="transmembrane region" description="Helical" evidence="1">
    <location>
        <begin position="505"/>
        <end position="531"/>
    </location>
</feature>
<feature type="transmembrane region" description="Helical" evidence="1">
    <location>
        <begin position="165"/>
        <end position="187"/>
    </location>
</feature>
<gene>
    <name evidence="2" type="ORF">CTAM01_15451</name>
</gene>
<name>A0ABQ9QLA7_9PEZI</name>
<accession>A0ABQ9QLA7</accession>
<dbReference type="PANTHER" id="PTHR37544">
    <property type="entry name" value="SPRAY-RELATED"/>
    <property type="match status" value="1"/>
</dbReference>